<gene>
    <name evidence="2" type="ORF">JCM17846_15000</name>
</gene>
<dbReference type="EMBL" id="BKCN01000006">
    <property type="protein sequence ID" value="GER03818.1"/>
    <property type="molecule type" value="Genomic_DNA"/>
</dbReference>
<evidence type="ECO:0000313" key="3">
    <source>
        <dbReference type="Proteomes" id="UP000324996"/>
    </source>
</evidence>
<protein>
    <recommendedName>
        <fullName evidence="4">Pilus formation protein N-terminal domain-containing protein</fullName>
    </recommendedName>
</protein>
<feature type="signal peptide" evidence="1">
    <location>
        <begin position="1"/>
        <end position="23"/>
    </location>
</feature>
<proteinExistence type="predicted"/>
<evidence type="ECO:0000256" key="1">
    <source>
        <dbReference type="SAM" id="SignalP"/>
    </source>
</evidence>
<organism evidence="2 3">
    <name type="scientific">Iodidimonas nitroreducens</name>
    <dbReference type="NCBI Taxonomy" id="1236968"/>
    <lineage>
        <taxon>Bacteria</taxon>
        <taxon>Pseudomonadati</taxon>
        <taxon>Pseudomonadota</taxon>
        <taxon>Alphaproteobacteria</taxon>
        <taxon>Iodidimonadales</taxon>
        <taxon>Iodidimonadaceae</taxon>
        <taxon>Iodidimonas</taxon>
    </lineage>
</organism>
<dbReference type="Proteomes" id="UP000324996">
    <property type="component" value="Unassembled WGS sequence"/>
</dbReference>
<accession>A0A5A7N6U1</accession>
<dbReference type="AlphaFoldDB" id="A0A5A7N6U1"/>
<dbReference type="RefSeq" id="WP_150006966.1">
    <property type="nucleotide sequence ID" value="NZ_BKCN01000006.1"/>
</dbReference>
<evidence type="ECO:0008006" key="4">
    <source>
        <dbReference type="Google" id="ProtNLM"/>
    </source>
</evidence>
<keyword evidence="1" id="KW-0732">Signal</keyword>
<evidence type="ECO:0000313" key="2">
    <source>
        <dbReference type="EMBL" id="GER03818.1"/>
    </source>
</evidence>
<comment type="caution">
    <text evidence="2">The sequence shown here is derived from an EMBL/GenBank/DDBJ whole genome shotgun (WGS) entry which is preliminary data.</text>
</comment>
<feature type="chain" id="PRO_5023074288" description="Pilus formation protein N-terminal domain-containing protein" evidence="1">
    <location>
        <begin position="24"/>
        <end position="76"/>
    </location>
</feature>
<keyword evidence="3" id="KW-1185">Reference proteome</keyword>
<sequence>MLKKRIPLTILAVLMMGAAPSLAEPITQQRDLPAFEKIRIKGAMDANIMVGGSQSVAIRLNRMIRTASKPASKTKR</sequence>
<reference evidence="2 3" key="1">
    <citation type="submission" date="2019-09" db="EMBL/GenBank/DDBJ databases">
        <title>NBRP : Genome information of microbial organism related human and environment.</title>
        <authorList>
            <person name="Hattori M."/>
            <person name="Oshima K."/>
            <person name="Inaba H."/>
            <person name="Suda W."/>
            <person name="Sakamoto M."/>
            <person name="Iino T."/>
            <person name="Kitahara M."/>
            <person name="Oshida Y."/>
            <person name="Iida T."/>
            <person name="Kudo T."/>
            <person name="Itoh T."/>
            <person name="Ohkuma M."/>
        </authorList>
    </citation>
    <scope>NUCLEOTIDE SEQUENCE [LARGE SCALE GENOMIC DNA]</scope>
    <source>
        <strain evidence="2 3">Q-1</strain>
    </source>
</reference>
<name>A0A5A7N6U1_9PROT</name>